<dbReference type="Proteomes" id="UP000326950">
    <property type="component" value="Unassembled WGS sequence"/>
</dbReference>
<name>A0A5N6UYS3_ASPTM</name>
<feature type="chain" id="PRO_5024944401" description="Hydrophobic surface binding protein A-domain-containing protein" evidence="1">
    <location>
        <begin position="23"/>
        <end position="180"/>
    </location>
</feature>
<dbReference type="PANTHER" id="PTHR38123:SF1">
    <property type="entry name" value="HYDROPHOBIC SURFACE BINDING PROTEIN"/>
    <property type="match status" value="1"/>
</dbReference>
<protein>
    <recommendedName>
        <fullName evidence="4">Hydrophobic surface binding protein A-domain-containing protein</fullName>
    </recommendedName>
</protein>
<evidence type="ECO:0000313" key="2">
    <source>
        <dbReference type="EMBL" id="KAE8163757.1"/>
    </source>
</evidence>
<keyword evidence="1" id="KW-0732">Signal</keyword>
<proteinExistence type="predicted"/>
<evidence type="ECO:0000313" key="3">
    <source>
        <dbReference type="Proteomes" id="UP000326950"/>
    </source>
</evidence>
<feature type="signal peptide" evidence="1">
    <location>
        <begin position="1"/>
        <end position="22"/>
    </location>
</feature>
<dbReference type="OrthoDB" id="4486671at2759"/>
<dbReference type="InterPro" id="IPR021054">
    <property type="entry name" value="Cell_wall_mannoprotein_1"/>
</dbReference>
<sequence>MKISTLITLLTTFSLQLPTITAAHPLSARNVPGILKEFALIGENLILLDKAVKLYEPKKEDKLGLEQKHTNVEISIIKAMNAVHASPPFKKQESSIVANVAVKMQPFWVEYLHDIVVKRHEFEKAKIADRIQEHIRDFKERCHGLAASIEERLKPEDRETIVDRNRQLDREFDRTIQAFD</sequence>
<dbReference type="Pfam" id="PF12296">
    <property type="entry name" value="HsbA"/>
    <property type="match status" value="1"/>
</dbReference>
<evidence type="ECO:0008006" key="4">
    <source>
        <dbReference type="Google" id="ProtNLM"/>
    </source>
</evidence>
<keyword evidence="3" id="KW-1185">Reference proteome</keyword>
<organism evidence="2 3">
    <name type="scientific">Aspergillus tamarii</name>
    <dbReference type="NCBI Taxonomy" id="41984"/>
    <lineage>
        <taxon>Eukaryota</taxon>
        <taxon>Fungi</taxon>
        <taxon>Dikarya</taxon>
        <taxon>Ascomycota</taxon>
        <taxon>Pezizomycotina</taxon>
        <taxon>Eurotiomycetes</taxon>
        <taxon>Eurotiomycetidae</taxon>
        <taxon>Eurotiales</taxon>
        <taxon>Aspergillaceae</taxon>
        <taxon>Aspergillus</taxon>
        <taxon>Aspergillus subgen. Circumdati</taxon>
    </lineage>
</organism>
<dbReference type="AlphaFoldDB" id="A0A5N6UYS3"/>
<evidence type="ECO:0000256" key="1">
    <source>
        <dbReference type="SAM" id="SignalP"/>
    </source>
</evidence>
<dbReference type="EMBL" id="ML738614">
    <property type="protein sequence ID" value="KAE8163757.1"/>
    <property type="molecule type" value="Genomic_DNA"/>
</dbReference>
<dbReference type="GO" id="GO:0005576">
    <property type="term" value="C:extracellular region"/>
    <property type="evidence" value="ECO:0007669"/>
    <property type="project" value="TreeGrafter"/>
</dbReference>
<dbReference type="PANTHER" id="PTHR38123">
    <property type="entry name" value="CELL WALL SERINE-THREONINE-RICH GALACTOMANNOPROTEIN MP1 (AFU_ORTHOLOGUE AFUA_4G03240)"/>
    <property type="match status" value="1"/>
</dbReference>
<gene>
    <name evidence="2" type="ORF">BDV40DRAFT_132092</name>
</gene>
<accession>A0A5N6UYS3</accession>
<reference evidence="2 3" key="1">
    <citation type="submission" date="2019-04" db="EMBL/GenBank/DDBJ databases">
        <title>Friends and foes A comparative genomics study of 23 Aspergillus species from section Flavi.</title>
        <authorList>
            <consortium name="DOE Joint Genome Institute"/>
            <person name="Kjaerbolling I."/>
            <person name="Vesth T."/>
            <person name="Frisvad J.C."/>
            <person name="Nybo J.L."/>
            <person name="Theobald S."/>
            <person name="Kildgaard S."/>
            <person name="Isbrandt T."/>
            <person name="Kuo A."/>
            <person name="Sato A."/>
            <person name="Lyhne E.K."/>
            <person name="Kogle M.E."/>
            <person name="Wiebenga A."/>
            <person name="Kun R.S."/>
            <person name="Lubbers R.J."/>
            <person name="Makela M.R."/>
            <person name="Barry K."/>
            <person name="Chovatia M."/>
            <person name="Clum A."/>
            <person name="Daum C."/>
            <person name="Haridas S."/>
            <person name="He G."/>
            <person name="LaButti K."/>
            <person name="Lipzen A."/>
            <person name="Mondo S."/>
            <person name="Riley R."/>
            <person name="Salamov A."/>
            <person name="Simmons B.A."/>
            <person name="Magnuson J.K."/>
            <person name="Henrissat B."/>
            <person name="Mortensen U.H."/>
            <person name="Larsen T.O."/>
            <person name="Devries R.P."/>
            <person name="Grigoriev I.V."/>
            <person name="Machida M."/>
            <person name="Baker S.E."/>
            <person name="Andersen M.R."/>
        </authorList>
    </citation>
    <scope>NUCLEOTIDE SEQUENCE [LARGE SCALE GENOMIC DNA]</scope>
    <source>
        <strain evidence="2 3">CBS 117626</strain>
    </source>
</reference>